<name>V7HXJ9_9LACO</name>
<dbReference type="Proteomes" id="UP000018559">
    <property type="component" value="Unassembled WGS sequence"/>
</dbReference>
<evidence type="ECO:0000313" key="1">
    <source>
        <dbReference type="EMBL" id="ETA73918.1"/>
    </source>
</evidence>
<accession>V7HXJ9</accession>
<gene>
    <name evidence="1" type="ORF">LEQ_0830</name>
</gene>
<dbReference type="AlphaFoldDB" id="V7HXJ9"/>
<reference evidence="1 2" key="1">
    <citation type="journal article" date="2014" name="Genome Announc.">
        <title>The Genome of the Predominant Equine Lactobacillus Species, Lactobacillus equi, Is Reflective of Its Lifestyle Adaptations to an Herbivorous Host.</title>
        <authorList>
            <person name="O'Donnell M.M."/>
            <person name="Harris H.M."/>
            <person name="O'Toole P.W."/>
            <person name="Ross R.P."/>
        </authorList>
    </citation>
    <scope>NUCLEOTIDE SEQUENCE [LARGE SCALE GENOMIC DNA]</scope>
    <source>
        <strain evidence="1 2">DPC 6820</strain>
    </source>
</reference>
<comment type="caution">
    <text evidence="1">The sequence shown here is derived from an EMBL/GenBank/DDBJ whole genome shotgun (WGS) entry which is preliminary data.</text>
</comment>
<dbReference type="EMBL" id="AWWH01000140">
    <property type="protein sequence ID" value="ETA73918.1"/>
    <property type="molecule type" value="Genomic_DNA"/>
</dbReference>
<evidence type="ECO:0000313" key="2">
    <source>
        <dbReference type="Proteomes" id="UP000018559"/>
    </source>
</evidence>
<dbReference type="PATRIC" id="fig|1392007.3.peg.1296"/>
<dbReference type="GO" id="GO:0016787">
    <property type="term" value="F:hydrolase activity"/>
    <property type="evidence" value="ECO:0007669"/>
    <property type="project" value="UniProtKB-KW"/>
</dbReference>
<protein>
    <submittedName>
        <fullName evidence="1">Fructan hydrolase</fullName>
    </submittedName>
</protein>
<organism evidence="1 2">
    <name type="scientific">Ligilactobacillus equi DPC 6820</name>
    <dbReference type="NCBI Taxonomy" id="1392007"/>
    <lineage>
        <taxon>Bacteria</taxon>
        <taxon>Bacillati</taxon>
        <taxon>Bacillota</taxon>
        <taxon>Bacilli</taxon>
        <taxon>Lactobacillales</taxon>
        <taxon>Lactobacillaceae</taxon>
        <taxon>Ligilactobacillus</taxon>
    </lineage>
</organism>
<proteinExistence type="predicted"/>
<dbReference type="RefSeq" id="WP_023859883.1">
    <property type="nucleotide sequence ID" value="NZ_AWWH01000140.1"/>
</dbReference>
<keyword evidence="2" id="KW-1185">Reference proteome</keyword>
<sequence>MEAASHIAKFWRMGNGQGYELLAPKSYKPTEDGHYNLKVVAYGKNIEYYINDKLIGSAGDYVVQKDDKGQPAYKRSGNFGLLTWNGDVTYSNVRYQELTPDFNPFLKDITVVSNEGQAEAKGQFFTDETSYIQ</sequence>
<keyword evidence="1" id="KW-0378">Hydrolase</keyword>
<dbReference type="Gene3D" id="2.60.120.560">
    <property type="entry name" value="Exo-inulinase, domain 1"/>
    <property type="match status" value="1"/>
</dbReference>